<keyword evidence="2" id="KW-0547">Nucleotide-binding</keyword>
<dbReference type="InterPro" id="IPR008334">
    <property type="entry name" value="5'-Nucleotdase_C"/>
</dbReference>
<dbReference type="InterPro" id="IPR001119">
    <property type="entry name" value="SLH_dom"/>
</dbReference>
<dbReference type="SUPFAM" id="SSF55816">
    <property type="entry name" value="5'-nucleotidase (syn. UDP-sugar hydrolase), C-terminal domain"/>
    <property type="match status" value="1"/>
</dbReference>
<dbReference type="InterPro" id="IPR006179">
    <property type="entry name" value="5_nucleotidase/apyrase"/>
</dbReference>
<evidence type="ECO:0000259" key="3">
    <source>
        <dbReference type="PROSITE" id="PS51272"/>
    </source>
</evidence>
<dbReference type="PANTHER" id="PTHR11575:SF24">
    <property type="entry name" value="5'-NUCLEOTIDASE"/>
    <property type="match status" value="1"/>
</dbReference>
<evidence type="ECO:0000256" key="1">
    <source>
        <dbReference type="ARBA" id="ARBA00022729"/>
    </source>
</evidence>
<feature type="domain" description="SLH" evidence="3">
    <location>
        <begin position="134"/>
        <end position="197"/>
    </location>
</feature>
<feature type="domain" description="SLH" evidence="3">
    <location>
        <begin position="16"/>
        <end position="79"/>
    </location>
</feature>
<dbReference type="Proteomes" id="UP001596976">
    <property type="component" value="Unassembled WGS sequence"/>
</dbReference>
<sequence length="713" mass="77563">MNKKAMYSGLAVTTALAVAMTPVAAEAKYDAAIQYVKDEGIAQGLQDGSFGEQLNIKRGDAAAMIAKAARIATDGEIGEAPFKDLSGRSTAAVTALAAKDIIQGKTKTTFAPNDELKRSEFAMMLVKAYDLPLEEGKTAFTDVSPRLAPYVNALVKAGIASGKTATQFAPDAAITRGELALFLHRADKYRPADNQAGGEPTFDLTIMHFNDTHAHLDNAAKRVTAVNEIRSTRDNTLLLDAGDVFSGSLYFNEFKGQADLQFMNMMKVDAMTFGNHEFDLGSTREGHKALADFVKAAQFPIVSSNVDVSKDPLFEGLFSTKIATDDIQDGHIYKGIVKEIDGEKVGIFGLTTEETADISSPKQIEFSDYIKEAKVMVNEFEKMGIDKVIAVTHIGFDDNPAIDNDQELAKAVPQIDVIVGGHSHTKLDEPVKIGNTLIVQAFQYGENLGVLDVSFDDQGVVTTYKGELIKVGERKDDPEAAKVLAEYSSKIEELKTTPIGAEALEDLTNPRTSDNPNDSVRRNETALGNIITDGMLTKARTLDRDGEETIMALQNGGGIRTSIPKGQITIGQVISVLPFTNTLATMHLTGAELKDAFEHSLKEYPQESGGFLHISGGKVQFDSSKPVGQRVVSVEYYDKNNELQPIEDAKTYKFATNAFTAKGGDGYEMFKKAYDEGRVTDLGLSDWENFAEQLKSLKKVNNEREGRIVDIKK</sequence>
<dbReference type="PANTHER" id="PTHR11575">
    <property type="entry name" value="5'-NUCLEOTIDASE-RELATED"/>
    <property type="match status" value="1"/>
</dbReference>
<dbReference type="InterPro" id="IPR036907">
    <property type="entry name" value="5'-Nucleotdase_C_sf"/>
</dbReference>
<name>A0ABW3GSZ3_9BACL</name>
<feature type="chain" id="PRO_5044983717" evidence="2">
    <location>
        <begin position="26"/>
        <end position="713"/>
    </location>
</feature>
<comment type="similarity">
    <text evidence="2">Belongs to the 5'-nucleotidase family.</text>
</comment>
<evidence type="ECO:0000256" key="2">
    <source>
        <dbReference type="RuleBase" id="RU362119"/>
    </source>
</evidence>
<keyword evidence="5" id="KW-1185">Reference proteome</keyword>
<dbReference type="PRINTS" id="PR01607">
    <property type="entry name" value="APYRASEFAMLY"/>
</dbReference>
<proteinExistence type="inferred from homology"/>
<dbReference type="SUPFAM" id="SSF56300">
    <property type="entry name" value="Metallo-dependent phosphatases"/>
    <property type="match status" value="1"/>
</dbReference>
<comment type="caution">
    <text evidence="4">The sequence shown here is derived from an EMBL/GenBank/DDBJ whole genome shotgun (WGS) entry which is preliminary data.</text>
</comment>
<dbReference type="Pfam" id="PF00395">
    <property type="entry name" value="SLH"/>
    <property type="match status" value="3"/>
</dbReference>
<dbReference type="InterPro" id="IPR029052">
    <property type="entry name" value="Metallo-depent_PP-like"/>
</dbReference>
<feature type="signal peptide" evidence="2">
    <location>
        <begin position="1"/>
        <end position="25"/>
    </location>
</feature>
<dbReference type="Pfam" id="PF00149">
    <property type="entry name" value="Metallophos"/>
    <property type="match status" value="1"/>
</dbReference>
<gene>
    <name evidence="4" type="ORF">ACFQ0V_00895</name>
</gene>
<accession>A0ABW3GSZ3</accession>
<reference evidence="5" key="1">
    <citation type="journal article" date="2019" name="Int. J. Syst. Evol. Microbiol.">
        <title>The Global Catalogue of Microorganisms (GCM) 10K type strain sequencing project: providing services to taxonomists for standard genome sequencing and annotation.</title>
        <authorList>
            <consortium name="The Broad Institute Genomics Platform"/>
            <consortium name="The Broad Institute Genome Sequencing Center for Infectious Disease"/>
            <person name="Wu L."/>
            <person name="Ma J."/>
        </authorList>
    </citation>
    <scope>NUCLEOTIDE SEQUENCE [LARGE SCALE GENOMIC DNA]</scope>
    <source>
        <strain evidence="5">CCUG 63563</strain>
    </source>
</reference>
<evidence type="ECO:0000313" key="4">
    <source>
        <dbReference type="EMBL" id="MFD0942346.1"/>
    </source>
</evidence>
<dbReference type="Pfam" id="PF02872">
    <property type="entry name" value="5_nucleotid_C"/>
    <property type="match status" value="1"/>
</dbReference>
<dbReference type="RefSeq" id="WP_381008780.1">
    <property type="nucleotide sequence ID" value="NZ_JBHTJF010000001.1"/>
</dbReference>
<dbReference type="EMBL" id="JBHTJF010000001">
    <property type="protein sequence ID" value="MFD0942346.1"/>
    <property type="molecule type" value="Genomic_DNA"/>
</dbReference>
<protein>
    <submittedName>
        <fullName evidence="4">5'-nucleotidase C-terminal domain-containing protein</fullName>
    </submittedName>
</protein>
<dbReference type="Gene3D" id="3.90.780.10">
    <property type="entry name" value="5'-Nucleotidase, C-terminal domain"/>
    <property type="match status" value="1"/>
</dbReference>
<dbReference type="Gene3D" id="3.60.21.10">
    <property type="match status" value="1"/>
</dbReference>
<evidence type="ECO:0000313" key="5">
    <source>
        <dbReference type="Proteomes" id="UP001596976"/>
    </source>
</evidence>
<keyword evidence="1 2" id="KW-0732">Signal</keyword>
<organism evidence="4 5">
    <name type="scientific">Savagea faecisuis</name>
    <dbReference type="NCBI Taxonomy" id="1274803"/>
    <lineage>
        <taxon>Bacteria</taxon>
        <taxon>Bacillati</taxon>
        <taxon>Bacillota</taxon>
        <taxon>Bacilli</taxon>
        <taxon>Bacillales</taxon>
        <taxon>Caryophanaceae</taxon>
        <taxon>Savagea</taxon>
    </lineage>
</organism>
<dbReference type="PROSITE" id="PS51272">
    <property type="entry name" value="SLH"/>
    <property type="match status" value="2"/>
</dbReference>
<dbReference type="InterPro" id="IPR004843">
    <property type="entry name" value="Calcineurin-like_PHP"/>
</dbReference>
<keyword evidence="2" id="KW-0378">Hydrolase</keyword>